<name>A0ABX2JQ73_9MYCO</name>
<proteinExistence type="predicted"/>
<dbReference type="Proteomes" id="UP000708347">
    <property type="component" value="Unassembled WGS sequence"/>
</dbReference>
<feature type="domain" description="HNH nuclease" evidence="1">
    <location>
        <begin position="295"/>
        <end position="346"/>
    </location>
</feature>
<dbReference type="CDD" id="cd00085">
    <property type="entry name" value="HNHc"/>
    <property type="match status" value="1"/>
</dbReference>
<reference evidence="2 3" key="1">
    <citation type="submission" date="2019-05" db="EMBL/GenBank/DDBJ databases">
        <title>Mycolicibacterium sphagni ENV482 genome assembly.</title>
        <authorList>
            <person name="Chen W."/>
            <person name="Faulkner N.W."/>
            <person name="Hyman M.R."/>
        </authorList>
    </citation>
    <scope>NUCLEOTIDE SEQUENCE [LARGE SCALE GENOMIC DNA]</scope>
    <source>
        <strain evidence="2 3">ENV482</strain>
    </source>
</reference>
<sequence>MCRGWRIGLPRKRLRVIADIFELRRRQRGEREDWAVDTWAAVGAEVAAAQRVSLGKANSYMNYAVAMLRLPAVAAVFEAGDIDFPLYKTIVFRTHLITDAEAMAGVDAELAAVVARWPSMSRRKLATEIDDVVIQRDPDAVRRIQERGKDCDVTFWENCDGHVEMTAVLSAADAELVKKRLTAMATSVCEADPRTAGQRRSAALGALGAGVDRLACTCGHADCPAPEKPTGSVVIHVVADQATLEGTAARPGYLLDTGELIPPELLAELKTTARQRPLVVPIEVPPDPSYHPSRALADFVRARDLTCRAPGCDKPATVCDIDHTIPWPYGATHAANLKCLCRDHQRSREVHLRRDRDSRRYLPAYICRSDGTPAWCVAPARGLREVVRGQGLDGSRVRRQRHVCQLGQAAACVRADARRCARRLDRCGCRVGSGSAASAPDRARGVHGVGRREAVGVGDGLR</sequence>
<evidence type="ECO:0000313" key="2">
    <source>
        <dbReference type="EMBL" id="NTY57944.1"/>
    </source>
</evidence>
<dbReference type="InterPro" id="IPR003870">
    <property type="entry name" value="DUF222"/>
</dbReference>
<organism evidence="2 3">
    <name type="scientific">Mycolicibacterium sphagni</name>
    <dbReference type="NCBI Taxonomy" id="1786"/>
    <lineage>
        <taxon>Bacteria</taxon>
        <taxon>Bacillati</taxon>
        <taxon>Actinomycetota</taxon>
        <taxon>Actinomycetes</taxon>
        <taxon>Mycobacteriales</taxon>
        <taxon>Mycobacteriaceae</taxon>
        <taxon>Mycolicibacterium</taxon>
    </lineage>
</organism>
<comment type="caution">
    <text evidence="2">The sequence shown here is derived from an EMBL/GenBank/DDBJ whole genome shotgun (WGS) entry which is preliminary data.</text>
</comment>
<gene>
    <name evidence="2" type="ORF">FEG63_00070</name>
</gene>
<dbReference type="EMBL" id="VBSB01000001">
    <property type="protein sequence ID" value="NTY57944.1"/>
    <property type="molecule type" value="Genomic_DNA"/>
</dbReference>
<evidence type="ECO:0000313" key="3">
    <source>
        <dbReference type="Proteomes" id="UP000708347"/>
    </source>
</evidence>
<accession>A0ABX2JQ73</accession>
<dbReference type="SMART" id="SM00507">
    <property type="entry name" value="HNHc"/>
    <property type="match status" value="1"/>
</dbReference>
<dbReference type="InterPro" id="IPR003615">
    <property type="entry name" value="HNH_nuc"/>
</dbReference>
<evidence type="ECO:0000259" key="1">
    <source>
        <dbReference type="SMART" id="SM00507"/>
    </source>
</evidence>
<protein>
    <submittedName>
        <fullName evidence="2">DUF222 domain-containing protein</fullName>
    </submittedName>
</protein>
<keyword evidence="3" id="KW-1185">Reference proteome</keyword>
<dbReference type="Pfam" id="PF02720">
    <property type="entry name" value="DUF222"/>
    <property type="match status" value="1"/>
</dbReference>